<evidence type="ECO:0000256" key="1">
    <source>
        <dbReference type="SAM" id="MobiDB-lite"/>
    </source>
</evidence>
<dbReference type="EMBL" id="CP136336">
    <property type="protein sequence ID" value="WOB05980.1"/>
    <property type="molecule type" value="Genomic_DNA"/>
</dbReference>
<accession>A0ABZ0CLX6</accession>
<feature type="compositionally biased region" description="Polar residues" evidence="1">
    <location>
        <begin position="188"/>
        <end position="197"/>
    </location>
</feature>
<sequence>MNETQNTSIPDPANDKPMTGQNEFDKPSSGPAKPKAMQLTPEAMAKGLGWFSIALGVAELLAPKATAQATGVNYGKNLLQAYGVREIATGIGLLTSKDPQPWLWGRVAGDALDLATLAADLVSNSHKRRNTAMAMIAVMGVTALDVWAAETARREAARTAQPPRDYSDRVGMALPPDEMRGKAREAMQSAQDLQTPSALKPYTLH</sequence>
<feature type="region of interest" description="Disordered" evidence="1">
    <location>
        <begin position="1"/>
        <end position="35"/>
    </location>
</feature>
<dbReference type="RefSeq" id="WP_316698153.1">
    <property type="nucleotide sequence ID" value="NZ_CP136336.1"/>
</dbReference>
<organism evidence="2 3">
    <name type="scientific">Piscinibacter gummiphilus</name>
    <dbReference type="NCBI Taxonomy" id="946333"/>
    <lineage>
        <taxon>Bacteria</taxon>
        <taxon>Pseudomonadati</taxon>
        <taxon>Pseudomonadota</taxon>
        <taxon>Betaproteobacteria</taxon>
        <taxon>Burkholderiales</taxon>
        <taxon>Sphaerotilaceae</taxon>
        <taxon>Piscinibacter</taxon>
    </lineage>
</organism>
<name>A0ABZ0CLX6_9BURK</name>
<evidence type="ECO:0000313" key="3">
    <source>
        <dbReference type="Proteomes" id="UP001303946"/>
    </source>
</evidence>
<dbReference type="Proteomes" id="UP001303946">
    <property type="component" value="Chromosome"/>
</dbReference>
<evidence type="ECO:0008006" key="4">
    <source>
        <dbReference type="Google" id="ProtNLM"/>
    </source>
</evidence>
<gene>
    <name evidence="2" type="ORF">RXV79_13720</name>
</gene>
<evidence type="ECO:0000313" key="2">
    <source>
        <dbReference type="EMBL" id="WOB05980.1"/>
    </source>
</evidence>
<protein>
    <recommendedName>
        <fullName evidence="4">Cyclase dehydrase</fullName>
    </recommendedName>
</protein>
<keyword evidence="3" id="KW-1185">Reference proteome</keyword>
<reference evidence="2 3" key="1">
    <citation type="submission" date="2023-10" db="EMBL/GenBank/DDBJ databases">
        <title>Bacteria for the degradation of biodegradable plastic PBAT(Polybutylene adipate terephthalate).</title>
        <authorList>
            <person name="Weon H.-Y."/>
            <person name="Yeon J."/>
        </authorList>
    </citation>
    <scope>NUCLEOTIDE SEQUENCE [LARGE SCALE GENOMIC DNA]</scope>
    <source>
        <strain evidence="2 3">SBD 7-3</strain>
    </source>
</reference>
<proteinExistence type="predicted"/>
<feature type="region of interest" description="Disordered" evidence="1">
    <location>
        <begin position="155"/>
        <end position="205"/>
    </location>
</feature>